<evidence type="ECO:0000313" key="1">
    <source>
        <dbReference type="EMBL" id="EET61209.1"/>
    </source>
</evidence>
<evidence type="ECO:0000313" key="2">
    <source>
        <dbReference type="Proteomes" id="UP000005561"/>
    </source>
</evidence>
<dbReference type="EMBL" id="ACCL02000007">
    <property type="protein sequence ID" value="EET61209.1"/>
    <property type="molecule type" value="Genomic_DNA"/>
</dbReference>
<comment type="caution">
    <text evidence="1">The sequence shown here is derived from an EMBL/GenBank/DDBJ whole genome shotgun (WGS) entry which is preliminary data.</text>
</comment>
<gene>
    <name evidence="1" type="ORF">BRYFOR_06854</name>
</gene>
<keyword evidence="2" id="KW-1185">Reference proteome</keyword>
<proteinExistence type="predicted"/>
<dbReference type="AlphaFoldDB" id="C6LE05"/>
<dbReference type="STRING" id="168384.SAMN05660368_01164"/>
<dbReference type="Proteomes" id="UP000005561">
    <property type="component" value="Unassembled WGS sequence"/>
</dbReference>
<protein>
    <submittedName>
        <fullName evidence="1">Uncharacterized protein</fullName>
    </submittedName>
</protein>
<accession>C6LE05</accession>
<name>C6LE05_9FIRM</name>
<organism evidence="1 2">
    <name type="scientific">Marvinbryantia formatexigens DSM 14469</name>
    <dbReference type="NCBI Taxonomy" id="478749"/>
    <lineage>
        <taxon>Bacteria</taxon>
        <taxon>Bacillati</taxon>
        <taxon>Bacillota</taxon>
        <taxon>Clostridia</taxon>
        <taxon>Lachnospirales</taxon>
        <taxon>Lachnospiraceae</taxon>
        <taxon>Marvinbryantia</taxon>
    </lineage>
</organism>
<sequence length="57" mass="6398">MTLMEVRKAPACGDILGEKKSRPVTFLFEKISFKTVLLCSICTNEKNNSEQFTTKNG</sequence>
<reference evidence="1" key="1">
    <citation type="submission" date="2009-07" db="EMBL/GenBank/DDBJ databases">
        <authorList>
            <person name="Weinstock G."/>
            <person name="Sodergren E."/>
            <person name="Clifton S."/>
            <person name="Fulton L."/>
            <person name="Fulton B."/>
            <person name="Courtney L."/>
            <person name="Fronick C."/>
            <person name="Harrison M."/>
            <person name="Strong C."/>
            <person name="Farmer C."/>
            <person name="Delahaunty K."/>
            <person name="Markovic C."/>
            <person name="Hall O."/>
            <person name="Minx P."/>
            <person name="Tomlinson C."/>
            <person name="Mitreva M."/>
            <person name="Nelson J."/>
            <person name="Hou S."/>
            <person name="Wollam A."/>
            <person name="Pepin K.H."/>
            <person name="Johnson M."/>
            <person name="Bhonagiri V."/>
            <person name="Nash W.E."/>
            <person name="Warren W."/>
            <person name="Chinwalla A."/>
            <person name="Mardis E.R."/>
            <person name="Wilson R.K."/>
        </authorList>
    </citation>
    <scope>NUCLEOTIDE SEQUENCE [LARGE SCALE GENOMIC DNA]</scope>
    <source>
        <strain evidence="1">DSM 14469</strain>
    </source>
</reference>